<dbReference type="OrthoDB" id="3747638at2"/>
<proteinExistence type="inferred from homology"/>
<dbReference type="InterPro" id="IPR013324">
    <property type="entry name" value="RNA_pol_sigma_r3/r4-like"/>
</dbReference>
<dbReference type="Gene3D" id="1.10.10.10">
    <property type="entry name" value="Winged helix-like DNA-binding domain superfamily/Winged helix DNA-binding domain"/>
    <property type="match status" value="1"/>
</dbReference>
<dbReference type="InterPro" id="IPR013249">
    <property type="entry name" value="RNA_pol_sigma70_r4_t2"/>
</dbReference>
<evidence type="ECO:0000256" key="4">
    <source>
        <dbReference type="ARBA" id="ARBA00023125"/>
    </source>
</evidence>
<name>A0A7J5UUU6_9MICO</name>
<dbReference type="SUPFAM" id="SSF88946">
    <property type="entry name" value="Sigma2 domain of RNA polymerase sigma factors"/>
    <property type="match status" value="1"/>
</dbReference>
<dbReference type="SUPFAM" id="SSF88659">
    <property type="entry name" value="Sigma3 and sigma4 domains of RNA polymerase sigma factors"/>
    <property type="match status" value="1"/>
</dbReference>
<dbReference type="Pfam" id="PF08281">
    <property type="entry name" value="Sigma70_r4_2"/>
    <property type="match status" value="1"/>
</dbReference>
<dbReference type="InterPro" id="IPR013325">
    <property type="entry name" value="RNA_pol_sigma_r2"/>
</dbReference>
<protein>
    <submittedName>
        <fullName evidence="8">Sigma-70 family RNA polymerase sigma factor</fullName>
    </submittedName>
</protein>
<evidence type="ECO:0000256" key="5">
    <source>
        <dbReference type="ARBA" id="ARBA00023163"/>
    </source>
</evidence>
<sequence length="188" mass="21507">MVRRARGGVWVSDADRFTRLYREHRAELERFVRRRLPPPQVEDVVAEAFLVAWRRLDAAPAELRPWLFGIARNLMLTAARTHGRWHALHVRLAAEPEPADLELAADVASRTDLVRAWGKLNAGEREVLTLVAWDGLTAREAAAVLGCEPGTFRVRLLRARRHLLRILDRLPQVDAWPERPLAEEGARR</sequence>
<dbReference type="Proteomes" id="UP000451860">
    <property type="component" value="Unassembled WGS sequence"/>
</dbReference>
<feature type="domain" description="RNA polymerase sigma-70 region 2" evidence="6">
    <location>
        <begin position="20"/>
        <end position="84"/>
    </location>
</feature>
<evidence type="ECO:0000313" key="9">
    <source>
        <dbReference type="Proteomes" id="UP000451860"/>
    </source>
</evidence>
<evidence type="ECO:0000256" key="3">
    <source>
        <dbReference type="ARBA" id="ARBA00023082"/>
    </source>
</evidence>
<dbReference type="InterPro" id="IPR036388">
    <property type="entry name" value="WH-like_DNA-bd_sf"/>
</dbReference>
<dbReference type="InterPro" id="IPR014284">
    <property type="entry name" value="RNA_pol_sigma-70_dom"/>
</dbReference>
<keyword evidence="5" id="KW-0804">Transcription</keyword>
<gene>
    <name evidence="8" type="ORF">GB883_01140</name>
</gene>
<keyword evidence="9" id="KW-1185">Reference proteome</keyword>
<dbReference type="AlphaFoldDB" id="A0A7J5UUU6"/>
<dbReference type="GO" id="GO:0016987">
    <property type="term" value="F:sigma factor activity"/>
    <property type="evidence" value="ECO:0007669"/>
    <property type="project" value="UniProtKB-KW"/>
</dbReference>
<dbReference type="InterPro" id="IPR007627">
    <property type="entry name" value="RNA_pol_sigma70_r2"/>
</dbReference>
<dbReference type="EMBL" id="WHJE01000002">
    <property type="protein sequence ID" value="KAE8766040.1"/>
    <property type="molecule type" value="Genomic_DNA"/>
</dbReference>
<evidence type="ECO:0000259" key="7">
    <source>
        <dbReference type="Pfam" id="PF08281"/>
    </source>
</evidence>
<keyword evidence="4" id="KW-0238">DNA-binding</keyword>
<evidence type="ECO:0000259" key="6">
    <source>
        <dbReference type="Pfam" id="PF04542"/>
    </source>
</evidence>
<dbReference type="NCBIfam" id="TIGR02937">
    <property type="entry name" value="sigma70-ECF"/>
    <property type="match status" value="1"/>
</dbReference>
<dbReference type="GO" id="GO:0006352">
    <property type="term" value="P:DNA-templated transcription initiation"/>
    <property type="evidence" value="ECO:0007669"/>
    <property type="project" value="InterPro"/>
</dbReference>
<dbReference type="PANTHER" id="PTHR43133">
    <property type="entry name" value="RNA POLYMERASE ECF-TYPE SIGMA FACTO"/>
    <property type="match status" value="1"/>
</dbReference>
<evidence type="ECO:0000256" key="2">
    <source>
        <dbReference type="ARBA" id="ARBA00023015"/>
    </source>
</evidence>
<dbReference type="Pfam" id="PF04542">
    <property type="entry name" value="Sigma70_r2"/>
    <property type="match status" value="1"/>
</dbReference>
<dbReference type="GO" id="GO:0003677">
    <property type="term" value="F:DNA binding"/>
    <property type="evidence" value="ECO:0007669"/>
    <property type="project" value="UniProtKB-KW"/>
</dbReference>
<reference evidence="8 9" key="1">
    <citation type="submission" date="2019-10" db="EMBL/GenBank/DDBJ databases">
        <title>Georgenia wutianyii sp. nov. and Georgenia yuyongxinii sp. nov. isolated from plateau pika (Ochotona curzoniae) in the Qinghai-Tibet plateau of China.</title>
        <authorList>
            <person name="Tian Z."/>
        </authorList>
    </citation>
    <scope>NUCLEOTIDE SEQUENCE [LARGE SCALE GENOMIC DNA]</scope>
    <source>
        <strain evidence="8 9">DSM 21501</strain>
    </source>
</reference>
<dbReference type="Gene3D" id="1.10.1740.10">
    <property type="match status" value="1"/>
</dbReference>
<evidence type="ECO:0000313" key="8">
    <source>
        <dbReference type="EMBL" id="KAE8766040.1"/>
    </source>
</evidence>
<feature type="domain" description="RNA polymerase sigma factor 70 region 4 type 2" evidence="7">
    <location>
        <begin position="113"/>
        <end position="163"/>
    </location>
</feature>
<keyword evidence="3" id="KW-0731">Sigma factor</keyword>
<keyword evidence="2" id="KW-0805">Transcription regulation</keyword>
<organism evidence="8 9">
    <name type="scientific">Georgenia thermotolerans</name>
    <dbReference type="NCBI Taxonomy" id="527326"/>
    <lineage>
        <taxon>Bacteria</taxon>
        <taxon>Bacillati</taxon>
        <taxon>Actinomycetota</taxon>
        <taxon>Actinomycetes</taxon>
        <taxon>Micrococcales</taxon>
        <taxon>Bogoriellaceae</taxon>
        <taxon>Georgenia</taxon>
    </lineage>
</organism>
<accession>A0A7J5UUU6</accession>
<comment type="similarity">
    <text evidence="1">Belongs to the sigma-70 factor family. ECF subfamily.</text>
</comment>
<dbReference type="InterPro" id="IPR039425">
    <property type="entry name" value="RNA_pol_sigma-70-like"/>
</dbReference>
<comment type="caution">
    <text evidence="8">The sequence shown here is derived from an EMBL/GenBank/DDBJ whole genome shotgun (WGS) entry which is preliminary data.</text>
</comment>
<dbReference type="PANTHER" id="PTHR43133:SF8">
    <property type="entry name" value="RNA POLYMERASE SIGMA FACTOR HI_1459-RELATED"/>
    <property type="match status" value="1"/>
</dbReference>
<evidence type="ECO:0000256" key="1">
    <source>
        <dbReference type="ARBA" id="ARBA00010641"/>
    </source>
</evidence>